<comment type="caution">
    <text evidence="1">The sequence shown here is derived from an EMBL/GenBank/DDBJ whole genome shotgun (WGS) entry which is preliminary data.</text>
</comment>
<accession>A0A423PFC9</accession>
<sequence>MKITLAAIASPALAAVWTMLFSSTLASADSRRMPRDNIAAGIEADTVSPANSPG</sequence>
<organism evidence="1 2">
    <name type="scientific">Salinisphaera orenii MK-B5</name>
    <dbReference type="NCBI Taxonomy" id="856730"/>
    <lineage>
        <taxon>Bacteria</taxon>
        <taxon>Pseudomonadati</taxon>
        <taxon>Pseudomonadota</taxon>
        <taxon>Gammaproteobacteria</taxon>
        <taxon>Salinisphaerales</taxon>
        <taxon>Salinisphaeraceae</taxon>
        <taxon>Salinisphaera</taxon>
    </lineage>
</organism>
<dbReference type="Proteomes" id="UP000283993">
    <property type="component" value="Unassembled WGS sequence"/>
</dbReference>
<keyword evidence="2" id="KW-1185">Reference proteome</keyword>
<evidence type="ECO:0000313" key="2">
    <source>
        <dbReference type="Proteomes" id="UP000283993"/>
    </source>
</evidence>
<dbReference type="AlphaFoldDB" id="A0A423PFC9"/>
<evidence type="ECO:0000313" key="1">
    <source>
        <dbReference type="EMBL" id="ROO24307.1"/>
    </source>
</evidence>
<reference evidence="1 2" key="1">
    <citation type="submission" date="2013-10" db="EMBL/GenBank/DDBJ databases">
        <title>Salinisphaera orenii MK-B5 Genome Sequencing.</title>
        <authorList>
            <person name="Lai Q."/>
            <person name="Li C."/>
            <person name="Shao Z."/>
        </authorList>
    </citation>
    <scope>NUCLEOTIDE SEQUENCE [LARGE SCALE GENOMIC DNA]</scope>
    <source>
        <strain evidence="1 2">MK-B5</strain>
    </source>
</reference>
<proteinExistence type="predicted"/>
<protein>
    <submittedName>
        <fullName evidence="1">Uncharacterized protein</fullName>
    </submittedName>
</protein>
<gene>
    <name evidence="1" type="ORF">SAOR_15810</name>
</gene>
<name>A0A423PFC9_9GAMM</name>
<dbReference type="EMBL" id="AYKH01000043">
    <property type="protein sequence ID" value="ROO24307.1"/>
    <property type="molecule type" value="Genomic_DNA"/>
</dbReference>